<evidence type="ECO:0000313" key="2">
    <source>
        <dbReference type="EMBL" id="OJZ80149.1"/>
    </source>
</evidence>
<evidence type="ECO:0000313" key="3">
    <source>
        <dbReference type="Proteomes" id="UP000184063"/>
    </source>
</evidence>
<feature type="compositionally biased region" description="Polar residues" evidence="1">
    <location>
        <begin position="10"/>
        <end position="23"/>
    </location>
</feature>
<dbReference type="Proteomes" id="UP000184063">
    <property type="component" value="Unassembled WGS sequence"/>
</dbReference>
<reference evidence="3" key="1">
    <citation type="journal article" date="2017" name="Genome Biol.">
        <title>Comparative genomics reveals high biological diversity and specific adaptations in the industrially and medically important fungal genus Aspergillus.</title>
        <authorList>
            <person name="de Vries R.P."/>
            <person name="Riley R."/>
            <person name="Wiebenga A."/>
            <person name="Aguilar-Osorio G."/>
            <person name="Amillis S."/>
            <person name="Uchima C.A."/>
            <person name="Anderluh G."/>
            <person name="Asadollahi M."/>
            <person name="Askin M."/>
            <person name="Barry K."/>
            <person name="Battaglia E."/>
            <person name="Bayram O."/>
            <person name="Benocci T."/>
            <person name="Braus-Stromeyer S.A."/>
            <person name="Caldana C."/>
            <person name="Canovas D."/>
            <person name="Cerqueira G.C."/>
            <person name="Chen F."/>
            <person name="Chen W."/>
            <person name="Choi C."/>
            <person name="Clum A."/>
            <person name="Dos Santos R.A."/>
            <person name="Damasio A.R."/>
            <person name="Diallinas G."/>
            <person name="Emri T."/>
            <person name="Fekete E."/>
            <person name="Flipphi M."/>
            <person name="Freyberg S."/>
            <person name="Gallo A."/>
            <person name="Gournas C."/>
            <person name="Habgood R."/>
            <person name="Hainaut M."/>
            <person name="Harispe M.L."/>
            <person name="Henrissat B."/>
            <person name="Hilden K.S."/>
            <person name="Hope R."/>
            <person name="Hossain A."/>
            <person name="Karabika E."/>
            <person name="Karaffa L."/>
            <person name="Karanyi Z."/>
            <person name="Krasevec N."/>
            <person name="Kuo A."/>
            <person name="Kusch H."/>
            <person name="LaButti K."/>
            <person name="Lagendijk E.L."/>
            <person name="Lapidus A."/>
            <person name="Levasseur A."/>
            <person name="Lindquist E."/>
            <person name="Lipzen A."/>
            <person name="Logrieco A.F."/>
            <person name="MacCabe A."/>
            <person name="Maekelae M.R."/>
            <person name="Malavazi I."/>
            <person name="Melin P."/>
            <person name="Meyer V."/>
            <person name="Mielnichuk N."/>
            <person name="Miskei M."/>
            <person name="Molnar A.P."/>
            <person name="Mule G."/>
            <person name="Ngan C.Y."/>
            <person name="Orejas M."/>
            <person name="Orosz E."/>
            <person name="Ouedraogo J.P."/>
            <person name="Overkamp K.M."/>
            <person name="Park H.-S."/>
            <person name="Perrone G."/>
            <person name="Piumi F."/>
            <person name="Punt P.J."/>
            <person name="Ram A.F."/>
            <person name="Ramon A."/>
            <person name="Rauscher S."/>
            <person name="Record E."/>
            <person name="Riano-Pachon D.M."/>
            <person name="Robert V."/>
            <person name="Roehrig J."/>
            <person name="Ruller R."/>
            <person name="Salamov A."/>
            <person name="Salih N.S."/>
            <person name="Samson R.A."/>
            <person name="Sandor E."/>
            <person name="Sanguinetti M."/>
            <person name="Schuetze T."/>
            <person name="Sepcic K."/>
            <person name="Shelest E."/>
            <person name="Sherlock G."/>
            <person name="Sophianopoulou V."/>
            <person name="Squina F.M."/>
            <person name="Sun H."/>
            <person name="Susca A."/>
            <person name="Todd R.B."/>
            <person name="Tsang A."/>
            <person name="Unkles S.E."/>
            <person name="van de Wiele N."/>
            <person name="van Rossen-Uffink D."/>
            <person name="Oliveira J.V."/>
            <person name="Vesth T.C."/>
            <person name="Visser J."/>
            <person name="Yu J.-H."/>
            <person name="Zhou M."/>
            <person name="Andersen M.R."/>
            <person name="Archer D.B."/>
            <person name="Baker S.E."/>
            <person name="Benoit I."/>
            <person name="Brakhage A.A."/>
            <person name="Braus G.H."/>
            <person name="Fischer R."/>
            <person name="Frisvad J.C."/>
            <person name="Goldman G.H."/>
            <person name="Houbraken J."/>
            <person name="Oakley B."/>
            <person name="Pocsi I."/>
            <person name="Scazzocchio C."/>
            <person name="Seiboth B."/>
            <person name="vanKuyk P.A."/>
            <person name="Wortman J."/>
            <person name="Dyer P.S."/>
            <person name="Grigoriev I.V."/>
        </authorList>
    </citation>
    <scope>NUCLEOTIDE SEQUENCE [LARGE SCALE GENOMIC DNA]</scope>
    <source>
        <strain evidence="3">CBS 106.47</strain>
    </source>
</reference>
<accession>A0A1M3T061</accession>
<proteinExistence type="predicted"/>
<feature type="compositionally biased region" description="Polar residues" evidence="1">
    <location>
        <begin position="74"/>
        <end position="90"/>
    </location>
</feature>
<sequence length="179" mass="19780">MVLDFRMADTESQTSSNNASDCTSVELPPRPYRSQRIDYHLLNGGSDDEGDTESPITKKPRLDLASGRSESVGPGNSASQLNQELPTPSESIPDGSRTFAEGGPSYVPHAKARIKQHNHWLWNQFHVSSFQVNYGGPSEADGCLRIERYNAFTVAGKPRTRRGRQARTIKPYWVSSVTG</sequence>
<dbReference type="AlphaFoldDB" id="A0A1M3T061"/>
<organism evidence="2 3">
    <name type="scientific">Aspergillus luchuensis (strain CBS 106.47)</name>
    <dbReference type="NCBI Taxonomy" id="1137211"/>
    <lineage>
        <taxon>Eukaryota</taxon>
        <taxon>Fungi</taxon>
        <taxon>Dikarya</taxon>
        <taxon>Ascomycota</taxon>
        <taxon>Pezizomycotina</taxon>
        <taxon>Eurotiomycetes</taxon>
        <taxon>Eurotiomycetidae</taxon>
        <taxon>Eurotiales</taxon>
        <taxon>Aspergillaceae</taxon>
        <taxon>Aspergillus</taxon>
        <taxon>Aspergillus subgen. Circumdati</taxon>
    </lineage>
</organism>
<gene>
    <name evidence="2" type="ORF">ASPFODRAFT_464781</name>
</gene>
<name>A0A1M3T061_ASPLC</name>
<evidence type="ECO:0000256" key="1">
    <source>
        <dbReference type="SAM" id="MobiDB-lite"/>
    </source>
</evidence>
<dbReference type="EMBL" id="KV878260">
    <property type="protein sequence ID" value="OJZ80149.1"/>
    <property type="molecule type" value="Genomic_DNA"/>
</dbReference>
<protein>
    <submittedName>
        <fullName evidence="2">Uncharacterized protein</fullName>
    </submittedName>
</protein>
<feature type="region of interest" description="Disordered" evidence="1">
    <location>
        <begin position="1"/>
        <end position="104"/>
    </location>
</feature>
<dbReference type="VEuPathDB" id="FungiDB:ASPFODRAFT_464781"/>